<evidence type="ECO:0000256" key="6">
    <source>
        <dbReference type="SAM" id="SignalP"/>
    </source>
</evidence>
<keyword evidence="5" id="KW-1133">Transmembrane helix</keyword>
<evidence type="ECO:0000259" key="7">
    <source>
        <dbReference type="PROSITE" id="PS01124"/>
    </source>
</evidence>
<dbReference type="SUPFAM" id="SSF46689">
    <property type="entry name" value="Homeodomain-like"/>
    <property type="match status" value="1"/>
</dbReference>
<dbReference type="PROSITE" id="PS01124">
    <property type="entry name" value="HTH_ARAC_FAMILY_2"/>
    <property type="match status" value="1"/>
</dbReference>
<feature type="coiled-coil region" evidence="4">
    <location>
        <begin position="380"/>
        <end position="407"/>
    </location>
</feature>
<evidence type="ECO:0000256" key="2">
    <source>
        <dbReference type="ARBA" id="ARBA00023125"/>
    </source>
</evidence>
<keyword evidence="4" id="KW-0175">Coiled coil</keyword>
<evidence type="ECO:0000256" key="4">
    <source>
        <dbReference type="SAM" id="Coils"/>
    </source>
</evidence>
<name>A0A1G4VGS2_9FLAO</name>
<feature type="chain" id="PRO_5010285041" evidence="6">
    <location>
        <begin position="31"/>
        <end position="545"/>
    </location>
</feature>
<dbReference type="Pfam" id="PF12833">
    <property type="entry name" value="HTH_18"/>
    <property type="match status" value="1"/>
</dbReference>
<dbReference type="Gene3D" id="1.25.40.10">
    <property type="entry name" value="Tetratricopeptide repeat domain"/>
    <property type="match status" value="2"/>
</dbReference>
<dbReference type="SMART" id="SM00028">
    <property type="entry name" value="TPR"/>
    <property type="match status" value="3"/>
</dbReference>
<reference evidence="8 9" key="1">
    <citation type="submission" date="2016-10" db="EMBL/GenBank/DDBJ databases">
        <authorList>
            <person name="de Groot N.N."/>
        </authorList>
    </citation>
    <scope>NUCLEOTIDE SEQUENCE [LARGE SCALE GENOMIC DNA]</scope>
    <source>
        <strain evidence="8 9">CGMCC 1.3801</strain>
    </source>
</reference>
<keyword evidence="5" id="KW-0812">Transmembrane</keyword>
<dbReference type="GO" id="GO:0043565">
    <property type="term" value="F:sequence-specific DNA binding"/>
    <property type="evidence" value="ECO:0007669"/>
    <property type="project" value="InterPro"/>
</dbReference>
<evidence type="ECO:0000256" key="1">
    <source>
        <dbReference type="ARBA" id="ARBA00023015"/>
    </source>
</evidence>
<feature type="domain" description="HTH araC/xylS-type" evidence="7">
    <location>
        <begin position="437"/>
        <end position="541"/>
    </location>
</feature>
<feature type="signal peptide" evidence="6">
    <location>
        <begin position="1"/>
        <end position="30"/>
    </location>
</feature>
<evidence type="ECO:0000313" key="8">
    <source>
        <dbReference type="EMBL" id="SCX06560.1"/>
    </source>
</evidence>
<dbReference type="SUPFAM" id="SSF48452">
    <property type="entry name" value="TPR-like"/>
    <property type="match status" value="1"/>
</dbReference>
<protein>
    <submittedName>
        <fullName evidence="8">Tetratricopeptide repeat-containing protein</fullName>
    </submittedName>
</protein>
<organism evidence="8 9">
    <name type="scientific">Flavobacterium saliperosum</name>
    <dbReference type="NCBI Taxonomy" id="329186"/>
    <lineage>
        <taxon>Bacteria</taxon>
        <taxon>Pseudomonadati</taxon>
        <taxon>Bacteroidota</taxon>
        <taxon>Flavobacteriia</taxon>
        <taxon>Flavobacteriales</taxon>
        <taxon>Flavobacteriaceae</taxon>
        <taxon>Flavobacterium</taxon>
    </lineage>
</organism>
<dbReference type="GO" id="GO:0003700">
    <property type="term" value="F:DNA-binding transcription factor activity"/>
    <property type="evidence" value="ECO:0007669"/>
    <property type="project" value="InterPro"/>
</dbReference>
<dbReference type="InterPro" id="IPR009057">
    <property type="entry name" value="Homeodomain-like_sf"/>
</dbReference>
<dbReference type="PANTHER" id="PTHR43280:SF2">
    <property type="entry name" value="HTH-TYPE TRANSCRIPTIONAL REGULATOR EXSA"/>
    <property type="match status" value="1"/>
</dbReference>
<dbReference type="InterPro" id="IPR019734">
    <property type="entry name" value="TPR_rpt"/>
</dbReference>
<feature type="transmembrane region" description="Helical" evidence="5">
    <location>
        <begin position="359"/>
        <end position="379"/>
    </location>
</feature>
<keyword evidence="2" id="KW-0238">DNA-binding</keyword>
<dbReference type="InterPro" id="IPR011990">
    <property type="entry name" value="TPR-like_helical_dom_sf"/>
</dbReference>
<dbReference type="EMBL" id="FMTY01000002">
    <property type="protein sequence ID" value="SCX06560.1"/>
    <property type="molecule type" value="Genomic_DNA"/>
</dbReference>
<dbReference type="SMART" id="SM00342">
    <property type="entry name" value="HTH_ARAC"/>
    <property type="match status" value="1"/>
</dbReference>
<gene>
    <name evidence="8" type="ORF">SAMN02927925_01022</name>
</gene>
<evidence type="ECO:0000256" key="3">
    <source>
        <dbReference type="ARBA" id="ARBA00023163"/>
    </source>
</evidence>
<evidence type="ECO:0000313" key="9">
    <source>
        <dbReference type="Proteomes" id="UP000182124"/>
    </source>
</evidence>
<dbReference type="Proteomes" id="UP000182124">
    <property type="component" value="Unassembled WGS sequence"/>
</dbReference>
<sequence>MPTSLRASLYYLLVNKIHLLLLLFSSVVFAQKTATIDGINKQFDQANVYVHTGNPEKAIPILDKINKDCKRIGYKLGITRVGHTLAIIYFNSSDYNKVITLDEEFLKIGNEIKDYEKLSHIHRLKGCAYSELGLLNKSSEELEQALQYAKKIKPGNNRHHAISVIYSNRSNHFMKSAVAQDSVFSNINKSIAEAEKISETDNSYISKKYSLISYSYIILANEYSKSGNQQLAGEYYQKSLEIHNAKPVPLVERVVLLSELGYFYNDQKEYDKAVKYAEMGVALEKKASFPQLRRDLFETLSKSYLELHKTEDSKKYLGLFTALNDSISNIDKKAVDTALSSTISKQEKLYLDSTSKQTVMYTLSSLALIVFGTSFFLYYKKQKQNQIKKIETILEQLEAKQRDSQEVLFTEHKIAETDDKEEENMLMSVEAEEKLLEKLHNFENKKLYLERKVSLSYVAAEIESNTKYLSYIIKKHKGKDFNKYINDLRIAYIVQKINDDPVYRQYKINFLAEETGFSSHSKFATVFKNTVGVSPSEFIKYFEKK</sequence>
<dbReference type="InterPro" id="IPR018060">
    <property type="entry name" value="HTH_AraC"/>
</dbReference>
<dbReference type="Pfam" id="PF13181">
    <property type="entry name" value="TPR_8"/>
    <property type="match status" value="2"/>
</dbReference>
<keyword evidence="3" id="KW-0804">Transcription</keyword>
<dbReference type="AlphaFoldDB" id="A0A1G4VGS2"/>
<dbReference type="eggNOG" id="COG2207">
    <property type="taxonomic scope" value="Bacteria"/>
</dbReference>
<keyword evidence="1" id="KW-0805">Transcription regulation</keyword>
<dbReference type="Gene3D" id="1.10.10.60">
    <property type="entry name" value="Homeodomain-like"/>
    <property type="match status" value="2"/>
</dbReference>
<proteinExistence type="predicted"/>
<dbReference type="STRING" id="329186.SAMN02927925_01022"/>
<keyword evidence="6" id="KW-0732">Signal</keyword>
<dbReference type="PANTHER" id="PTHR43280">
    <property type="entry name" value="ARAC-FAMILY TRANSCRIPTIONAL REGULATOR"/>
    <property type="match status" value="1"/>
</dbReference>
<accession>A0A1G4VGS2</accession>
<evidence type="ECO:0000256" key="5">
    <source>
        <dbReference type="SAM" id="Phobius"/>
    </source>
</evidence>
<keyword evidence="5" id="KW-0472">Membrane</keyword>